<organism evidence="1 2">
    <name type="scientific">Collinsella aerofaciens (strain ATCC 25986 / DSM 3979 / JCM 10188 / KCTC 3647 / NCTC 11838 / VPI 1003)</name>
    <dbReference type="NCBI Taxonomy" id="411903"/>
    <lineage>
        <taxon>Bacteria</taxon>
        <taxon>Bacillati</taxon>
        <taxon>Actinomycetota</taxon>
        <taxon>Coriobacteriia</taxon>
        <taxon>Coriobacteriales</taxon>
        <taxon>Coriobacteriaceae</taxon>
        <taxon>Collinsella</taxon>
    </lineage>
</organism>
<dbReference type="AlphaFoldDB" id="A4E995"/>
<evidence type="ECO:0000313" key="1">
    <source>
        <dbReference type="EMBL" id="EBA39841.1"/>
    </source>
</evidence>
<dbReference type="EMBL" id="AAVN02000003">
    <property type="protein sequence ID" value="EBA39841.1"/>
    <property type="molecule type" value="Genomic_DNA"/>
</dbReference>
<proteinExistence type="predicted"/>
<sequence>MGAPHCEQNIEIIPSYLERITWIANDVFGIIITQCEDKYS</sequence>
<evidence type="ECO:0000313" key="2">
    <source>
        <dbReference type="Proteomes" id="UP000002979"/>
    </source>
</evidence>
<reference evidence="1 2" key="2">
    <citation type="submission" date="2007-04" db="EMBL/GenBank/DDBJ databases">
        <authorList>
            <person name="Fulton L."/>
            <person name="Clifton S."/>
            <person name="Fulton B."/>
            <person name="Xu J."/>
            <person name="Minx P."/>
            <person name="Mardis E.R."/>
            <person name="Wilson R.K."/>
        </authorList>
    </citation>
    <scope>NUCLEOTIDE SEQUENCE [LARGE SCALE GENOMIC DNA]</scope>
    <source>
        <strain evidence="2">ATCC 25986 / DSM 3979 / JCM 10188 / KCTC 3647 / NCTC 11838 / VPI 1003</strain>
    </source>
</reference>
<accession>A4E995</accession>
<reference evidence="1 2" key="1">
    <citation type="submission" date="2007-01" db="EMBL/GenBank/DDBJ databases">
        <title>Draft genome sequence of Collinsella aerofaciens (ATCC 25986).</title>
        <authorList>
            <person name="Sudarsanam P."/>
            <person name="Ley R."/>
            <person name="Guruge J."/>
            <person name="Turnbaugh P.J."/>
            <person name="Mahowald M."/>
            <person name="Liep D."/>
            <person name="Gordon J."/>
        </authorList>
    </citation>
    <scope>NUCLEOTIDE SEQUENCE [LARGE SCALE GENOMIC DNA]</scope>
    <source>
        <strain evidence="2">ATCC 25986 / DSM 3979 / JCM 10188 / KCTC 3647 / NCTC 11838 / VPI 1003</strain>
    </source>
</reference>
<comment type="caution">
    <text evidence="1">The sequence shown here is derived from an EMBL/GenBank/DDBJ whole genome shotgun (WGS) entry which is preliminary data.</text>
</comment>
<protein>
    <submittedName>
        <fullName evidence="1">Uncharacterized protein</fullName>
    </submittedName>
</protein>
<dbReference type="Proteomes" id="UP000002979">
    <property type="component" value="Unassembled WGS sequence"/>
</dbReference>
<gene>
    <name evidence="1" type="ORF">COLAER_00988</name>
</gene>
<name>A4E995_COLAA</name>